<reference evidence="8" key="1">
    <citation type="submission" date="2022-11" db="EMBL/GenBank/DDBJ databases">
        <authorList>
            <person name="Morgan W.R."/>
            <person name="Tartar A."/>
        </authorList>
    </citation>
    <scope>NUCLEOTIDE SEQUENCE</scope>
    <source>
        <strain evidence="8">ARSEF 373</strain>
    </source>
</reference>
<dbReference type="AlphaFoldDB" id="A0AAV2YUS1"/>
<dbReference type="GO" id="GO:0003712">
    <property type="term" value="F:transcription coregulator activity"/>
    <property type="evidence" value="ECO:0007669"/>
    <property type="project" value="InterPro"/>
</dbReference>
<evidence type="ECO:0000256" key="7">
    <source>
        <dbReference type="SAM" id="MobiDB-lite"/>
    </source>
</evidence>
<evidence type="ECO:0000313" key="8">
    <source>
        <dbReference type="EMBL" id="DAZ97138.1"/>
    </source>
</evidence>
<dbReference type="Pfam" id="PF04934">
    <property type="entry name" value="Med6"/>
    <property type="match status" value="1"/>
</dbReference>
<keyword evidence="3 6" id="KW-0805">Transcription regulation</keyword>
<reference evidence="8" key="2">
    <citation type="journal article" date="2023" name="Microbiol Resour">
        <title>Decontamination and Annotation of the Draft Genome Sequence of the Oomycete Lagenidium giganteum ARSEF 373.</title>
        <authorList>
            <person name="Morgan W.R."/>
            <person name="Tartar A."/>
        </authorList>
    </citation>
    <scope>NUCLEOTIDE SEQUENCE</scope>
    <source>
        <strain evidence="8">ARSEF 373</strain>
    </source>
</reference>
<proteinExistence type="inferred from homology"/>
<dbReference type="InterPro" id="IPR038566">
    <property type="entry name" value="Mediator_Med6_sf"/>
</dbReference>
<keyword evidence="6" id="KW-0010">Activator</keyword>
<keyword evidence="4 6" id="KW-0804">Transcription</keyword>
<dbReference type="EMBL" id="DAKRPA010000145">
    <property type="protein sequence ID" value="DAZ97138.1"/>
    <property type="molecule type" value="Genomic_DNA"/>
</dbReference>
<dbReference type="InterPro" id="IPR007018">
    <property type="entry name" value="Mediator_Med6"/>
</dbReference>
<dbReference type="Gene3D" id="3.10.450.580">
    <property type="entry name" value="Mediator complex, subunit Med6"/>
    <property type="match status" value="1"/>
</dbReference>
<keyword evidence="9" id="KW-1185">Reference proteome</keyword>
<dbReference type="PANTHER" id="PTHR13104">
    <property type="entry name" value="MED-6-RELATED"/>
    <property type="match status" value="1"/>
</dbReference>
<dbReference type="GO" id="GO:0006357">
    <property type="term" value="P:regulation of transcription by RNA polymerase II"/>
    <property type="evidence" value="ECO:0007669"/>
    <property type="project" value="InterPro"/>
</dbReference>
<comment type="subunit">
    <text evidence="6">Component of the Mediator complex.</text>
</comment>
<comment type="similarity">
    <text evidence="2 6">Belongs to the Mediator complex subunit 6 family.</text>
</comment>
<evidence type="ECO:0000256" key="2">
    <source>
        <dbReference type="ARBA" id="ARBA00007526"/>
    </source>
</evidence>
<accession>A0AAV2YUS1</accession>
<gene>
    <name evidence="6" type="primary">MED6</name>
    <name evidence="8" type="ORF">N0F65_004752</name>
</gene>
<dbReference type="Proteomes" id="UP001146120">
    <property type="component" value="Unassembled WGS sequence"/>
</dbReference>
<protein>
    <recommendedName>
        <fullName evidence="6">Mediator of RNA polymerase II transcription subunit 6</fullName>
    </recommendedName>
    <alternativeName>
        <fullName evidence="6">Mediator complex subunit 6</fullName>
    </alternativeName>
</protein>
<evidence type="ECO:0000313" key="9">
    <source>
        <dbReference type="Proteomes" id="UP001146120"/>
    </source>
</evidence>
<feature type="region of interest" description="Disordered" evidence="7">
    <location>
        <begin position="274"/>
        <end position="298"/>
    </location>
</feature>
<keyword evidence="5 6" id="KW-0539">Nucleus</keyword>
<evidence type="ECO:0000256" key="6">
    <source>
        <dbReference type="RuleBase" id="RU364143"/>
    </source>
</evidence>
<comment type="function">
    <text evidence="6">Component of the Mediator complex, a coactivator involved in the regulated transcription of nearly all RNA polymerase II-dependent genes. Mediator functions as a bridge to convey information from gene-specific regulatory proteins to the basal RNA polymerase II transcription machinery. Mediator is recruited to promoters by direct interactions with regulatory proteins and serves as a scaffold for the assembly of a functional preinitiation complex with RNA polymerase II and the general transcription factors.</text>
</comment>
<evidence type="ECO:0000256" key="4">
    <source>
        <dbReference type="ARBA" id="ARBA00023163"/>
    </source>
</evidence>
<evidence type="ECO:0000256" key="3">
    <source>
        <dbReference type="ARBA" id="ARBA00023015"/>
    </source>
</evidence>
<comment type="subcellular location">
    <subcellularLocation>
        <location evidence="1 6">Nucleus</location>
    </subcellularLocation>
</comment>
<sequence length="298" mass="33365">MEVTSHVDDYHGSFRDTVWLTSFPLNAQTVLHYFALSPFYDRSCNNERLKMQRLGLDQLKSMRGIEYELLPNVAKQLPQQLFLIRKQRRAGRTQVKPLAMYYVLDGTVYQAPNIHAMLTSRLKKCSYRINKAFHGLAAGVRFSPTEGYAWDFSSADKKEPVIPSERTSCFGADFIGYLHFAGSNASMTHMFVWAGANNHTELQLKLKQKYEKMEKQRENSARVDSILIRLMKKHAPEIAAKIDVKDEASAAAAQQAQAEAQAKAAAAAAANGNFTGTGIKRENDDSAGQDAVKRQKVA</sequence>
<comment type="caution">
    <text evidence="8">The sequence shown here is derived from an EMBL/GenBank/DDBJ whole genome shotgun (WGS) entry which is preliminary data.</text>
</comment>
<evidence type="ECO:0000256" key="5">
    <source>
        <dbReference type="ARBA" id="ARBA00023242"/>
    </source>
</evidence>
<name>A0AAV2YUS1_9STRA</name>
<evidence type="ECO:0000256" key="1">
    <source>
        <dbReference type="ARBA" id="ARBA00004123"/>
    </source>
</evidence>
<organism evidence="8 9">
    <name type="scientific">Lagenidium giganteum</name>
    <dbReference type="NCBI Taxonomy" id="4803"/>
    <lineage>
        <taxon>Eukaryota</taxon>
        <taxon>Sar</taxon>
        <taxon>Stramenopiles</taxon>
        <taxon>Oomycota</taxon>
        <taxon>Peronosporomycetes</taxon>
        <taxon>Pythiales</taxon>
        <taxon>Pythiaceae</taxon>
    </lineage>
</organism>
<dbReference type="GO" id="GO:0016592">
    <property type="term" value="C:mediator complex"/>
    <property type="evidence" value="ECO:0007669"/>
    <property type="project" value="InterPro"/>
</dbReference>